<feature type="transmembrane region" description="Helical" evidence="1">
    <location>
        <begin position="29"/>
        <end position="51"/>
    </location>
</feature>
<evidence type="ECO:0000313" key="3">
    <source>
        <dbReference type="Proteomes" id="UP000008370"/>
    </source>
</evidence>
<dbReference type="InParanoid" id="K5UMY4"/>
<protein>
    <submittedName>
        <fullName evidence="2">Uncharacterized protein</fullName>
    </submittedName>
</protein>
<keyword evidence="1" id="KW-0472">Membrane</keyword>
<evidence type="ECO:0000256" key="1">
    <source>
        <dbReference type="SAM" id="Phobius"/>
    </source>
</evidence>
<proteinExistence type="predicted"/>
<dbReference type="EMBL" id="JH930477">
    <property type="protein sequence ID" value="EKM51076.1"/>
    <property type="molecule type" value="Genomic_DNA"/>
</dbReference>
<dbReference type="HOGENOM" id="CLU_1971306_0_0_1"/>
<dbReference type="AlphaFoldDB" id="K5UMY4"/>
<dbReference type="KEGG" id="pco:PHACADRAFT_263045"/>
<keyword evidence="1" id="KW-1133">Transmembrane helix</keyword>
<dbReference type="OrthoDB" id="3307989at2759"/>
<reference evidence="2 3" key="1">
    <citation type="journal article" date="2012" name="BMC Genomics">
        <title>Comparative genomics of the white-rot fungi, Phanerochaete carnosa and P. chrysosporium, to elucidate the genetic basis of the distinct wood types they colonize.</title>
        <authorList>
            <person name="Suzuki H."/>
            <person name="MacDonald J."/>
            <person name="Syed K."/>
            <person name="Salamov A."/>
            <person name="Hori C."/>
            <person name="Aerts A."/>
            <person name="Henrissat B."/>
            <person name="Wiebenga A."/>
            <person name="vanKuyk P.A."/>
            <person name="Barry K."/>
            <person name="Lindquist E."/>
            <person name="LaButti K."/>
            <person name="Lapidus A."/>
            <person name="Lucas S."/>
            <person name="Coutinho P."/>
            <person name="Gong Y."/>
            <person name="Samejima M."/>
            <person name="Mahadevan R."/>
            <person name="Abou-Zaid M."/>
            <person name="de Vries R.P."/>
            <person name="Igarashi K."/>
            <person name="Yadav J.S."/>
            <person name="Grigoriev I.V."/>
            <person name="Master E.R."/>
        </authorList>
    </citation>
    <scope>NUCLEOTIDE SEQUENCE [LARGE SCALE GENOMIC DNA]</scope>
    <source>
        <strain evidence="2 3">HHB-10118-sp</strain>
    </source>
</reference>
<sequence length="127" mass="14179">MSKMKQDYVLPVEAVRELAYEGGRHRRRFSACSAVLVLVALGVTTIFFTFYGHLTRALVLSHHGGIKELGPFYHSVMTHDDLCAGGVSHSGYIGLQGDSEDTPKRSFFWCVTRPPAKLFFRSAPQVF</sequence>
<gene>
    <name evidence="2" type="ORF">PHACADRAFT_263045</name>
</gene>
<dbReference type="RefSeq" id="XP_007400234.1">
    <property type="nucleotide sequence ID" value="XM_007400172.1"/>
</dbReference>
<keyword evidence="1" id="KW-0812">Transmembrane</keyword>
<organism evidence="2 3">
    <name type="scientific">Phanerochaete carnosa (strain HHB-10118-sp)</name>
    <name type="common">White-rot fungus</name>
    <name type="synonym">Peniophora carnosa</name>
    <dbReference type="NCBI Taxonomy" id="650164"/>
    <lineage>
        <taxon>Eukaryota</taxon>
        <taxon>Fungi</taxon>
        <taxon>Dikarya</taxon>
        <taxon>Basidiomycota</taxon>
        <taxon>Agaricomycotina</taxon>
        <taxon>Agaricomycetes</taxon>
        <taxon>Polyporales</taxon>
        <taxon>Phanerochaetaceae</taxon>
        <taxon>Phanerochaete</taxon>
    </lineage>
</organism>
<keyword evidence="3" id="KW-1185">Reference proteome</keyword>
<accession>K5UMY4</accession>
<dbReference type="GeneID" id="18918450"/>
<dbReference type="Proteomes" id="UP000008370">
    <property type="component" value="Unassembled WGS sequence"/>
</dbReference>
<name>K5UMY4_PHACS</name>
<evidence type="ECO:0000313" key="2">
    <source>
        <dbReference type="EMBL" id="EKM51076.1"/>
    </source>
</evidence>